<dbReference type="RefSeq" id="WP_186607818.1">
    <property type="nucleotide sequence ID" value="NZ_CP077083.1"/>
</dbReference>
<dbReference type="EMBL" id="JAXGGE010000001">
    <property type="protein sequence ID" value="MDY4299518.1"/>
    <property type="molecule type" value="Genomic_DNA"/>
</dbReference>
<sequence>MIISHAFYTYYANQSAQNQLAIVKPVDIPSPHTNSQTEPQPRPRRPSMVALGQGRLT</sequence>
<reference evidence="2 3" key="1">
    <citation type="submission" date="2023-11" db="EMBL/GenBank/DDBJ databases">
        <title>Genome sequence of Pseudomonas salmasensis Strain SLU99.</title>
        <authorList>
            <person name="Ghadamgahi F."/>
            <person name="Kalyandurg P.B."/>
            <person name="Catara V."/>
            <person name="Vetukuri R."/>
            <person name="Ghosh S."/>
        </authorList>
    </citation>
    <scope>NUCLEOTIDE SEQUENCE [LARGE SCALE GENOMIC DNA]</scope>
    <source>
        <strain evidence="2 3">SLU99</strain>
    </source>
</reference>
<evidence type="ECO:0000256" key="1">
    <source>
        <dbReference type="SAM" id="MobiDB-lite"/>
    </source>
</evidence>
<dbReference type="Proteomes" id="UP001277967">
    <property type="component" value="Unassembled WGS sequence"/>
</dbReference>
<name>A0ABU5FE27_9PSED</name>
<protein>
    <submittedName>
        <fullName evidence="2">Uncharacterized protein</fullName>
    </submittedName>
</protein>
<accession>A0ABU5FE27</accession>
<evidence type="ECO:0000313" key="2">
    <source>
        <dbReference type="EMBL" id="MDY4299518.1"/>
    </source>
</evidence>
<keyword evidence="3" id="KW-1185">Reference proteome</keyword>
<organism evidence="2 3">
    <name type="scientific">Pseudomonas salmasensis</name>
    <dbReference type="NCBI Taxonomy" id="2745514"/>
    <lineage>
        <taxon>Bacteria</taxon>
        <taxon>Pseudomonadati</taxon>
        <taxon>Pseudomonadota</taxon>
        <taxon>Gammaproteobacteria</taxon>
        <taxon>Pseudomonadales</taxon>
        <taxon>Pseudomonadaceae</taxon>
        <taxon>Pseudomonas</taxon>
    </lineage>
</organism>
<proteinExistence type="predicted"/>
<feature type="region of interest" description="Disordered" evidence="1">
    <location>
        <begin position="25"/>
        <end position="57"/>
    </location>
</feature>
<comment type="caution">
    <text evidence="2">The sequence shown here is derived from an EMBL/GenBank/DDBJ whole genome shotgun (WGS) entry which is preliminary data.</text>
</comment>
<evidence type="ECO:0000313" key="3">
    <source>
        <dbReference type="Proteomes" id="UP001277967"/>
    </source>
</evidence>
<gene>
    <name evidence="2" type="ORF">SO486_05850</name>
</gene>